<dbReference type="Proteomes" id="UP000013261">
    <property type="component" value="Unassembled WGS sequence"/>
</dbReference>
<dbReference type="RefSeq" id="WP_005185110.1">
    <property type="nucleotide sequence ID" value="NZ_KB850049.1"/>
</dbReference>
<keyword evidence="2" id="KW-1185">Reference proteome</keyword>
<dbReference type="AlphaFoldDB" id="N9LEM2"/>
<dbReference type="InterPro" id="IPR025562">
    <property type="entry name" value="Tae4"/>
</dbReference>
<comment type="caution">
    <text evidence="1">The sequence shown here is derived from an EMBL/GenBank/DDBJ whole genome shotgun (WGS) entry which is preliminary data.</text>
</comment>
<dbReference type="Pfam" id="PF14113">
    <property type="entry name" value="Tae4"/>
    <property type="match status" value="1"/>
</dbReference>
<evidence type="ECO:0000313" key="2">
    <source>
        <dbReference type="Proteomes" id="UP000013261"/>
    </source>
</evidence>
<gene>
    <name evidence="1" type="ORF">F904_00728</name>
</gene>
<dbReference type="HOGENOM" id="CLU_1253700_0_0_6"/>
<accession>N9LEM2</accession>
<reference evidence="1 2" key="1">
    <citation type="submission" date="2013-02" db="EMBL/GenBank/DDBJ databases">
        <title>The Genome Sequence of Acinetobacter sp. ANC 4105.</title>
        <authorList>
            <consortium name="The Broad Institute Genome Sequencing Platform"/>
            <consortium name="The Broad Institute Genome Sequencing Center for Infectious Disease"/>
            <person name="Cerqueira G."/>
            <person name="Feldgarden M."/>
            <person name="Courvalin P."/>
            <person name="Perichon B."/>
            <person name="Grillot-Courvalin C."/>
            <person name="Clermont D."/>
            <person name="Rocha E."/>
            <person name="Yoon E.-J."/>
            <person name="Nemec A."/>
            <person name="Walker B."/>
            <person name="Young S.K."/>
            <person name="Zeng Q."/>
            <person name="Gargeya S."/>
            <person name="Fitzgerald M."/>
            <person name="Haas B."/>
            <person name="Abouelleil A."/>
            <person name="Alvarado L."/>
            <person name="Arachchi H.M."/>
            <person name="Berlin A.M."/>
            <person name="Chapman S.B."/>
            <person name="Dewar J."/>
            <person name="Goldberg J."/>
            <person name="Griggs A."/>
            <person name="Gujja S."/>
            <person name="Hansen M."/>
            <person name="Howarth C."/>
            <person name="Imamovic A."/>
            <person name="Larimer J."/>
            <person name="McCowan C."/>
            <person name="Murphy C."/>
            <person name="Neiman D."/>
            <person name="Pearson M."/>
            <person name="Priest M."/>
            <person name="Roberts A."/>
            <person name="Saif S."/>
            <person name="Shea T."/>
            <person name="Sisk P."/>
            <person name="Sykes S."/>
            <person name="Wortman J."/>
            <person name="Nusbaum C."/>
            <person name="Birren B."/>
        </authorList>
    </citation>
    <scope>NUCLEOTIDE SEQUENCE [LARGE SCALE GENOMIC DNA]</scope>
    <source>
        <strain evidence="1 2">ANC 4105</strain>
    </source>
</reference>
<dbReference type="Gene3D" id="3.90.1720.70">
    <property type="match status" value="1"/>
</dbReference>
<dbReference type="eggNOG" id="ENOG5031AW6">
    <property type="taxonomic scope" value="Bacteria"/>
</dbReference>
<name>N9LEM2_9GAMM</name>
<proteinExistence type="predicted"/>
<organism evidence="1 2">
    <name type="scientific">Acinetobacter dispersus</name>
    <dbReference type="NCBI Taxonomy" id="70348"/>
    <lineage>
        <taxon>Bacteria</taxon>
        <taxon>Pseudomonadati</taxon>
        <taxon>Pseudomonadota</taxon>
        <taxon>Gammaproteobacteria</taxon>
        <taxon>Moraxellales</taxon>
        <taxon>Moraxellaceae</taxon>
        <taxon>Acinetobacter</taxon>
    </lineage>
</organism>
<dbReference type="EMBL" id="APRL01000007">
    <property type="protein sequence ID" value="ENW94757.1"/>
    <property type="molecule type" value="Genomic_DNA"/>
</dbReference>
<dbReference type="PATRIC" id="fig|1217703.3.peg.702"/>
<dbReference type="OrthoDB" id="8480759at2"/>
<protein>
    <submittedName>
        <fullName evidence="1">Uncharacterized protein</fullName>
    </submittedName>
</protein>
<sequence>MAQLTASAGNSASKIKVNRPAWNDMFSSYPKENITSSNFYPMVSQRFAQLARENPRDWENTCAARMSYALNRSGIRLPQAPAGGNLVGEDKFNYWLRVKDLKTFMFNRFKSPDISYTPIKVNAIQSAQAKERITGVQTNILQKIKGKKGIVVFDVTGWDNASGHFTLWDGVNLLYVGPSDHNVPASMEYYFWFMREMPYFDKGFKVKVVQTTKISFWELK</sequence>
<evidence type="ECO:0000313" key="1">
    <source>
        <dbReference type="EMBL" id="ENW94757.1"/>
    </source>
</evidence>